<dbReference type="EMBL" id="NIGF01000001">
    <property type="protein sequence ID" value="PQV65468.1"/>
    <property type="molecule type" value="Genomic_DNA"/>
</dbReference>
<feature type="region of interest" description="Disordered" evidence="1">
    <location>
        <begin position="33"/>
        <end position="54"/>
    </location>
</feature>
<dbReference type="InParanoid" id="A0A2S8SXH6"/>
<evidence type="ECO:0000256" key="2">
    <source>
        <dbReference type="SAM" id="SignalP"/>
    </source>
</evidence>
<dbReference type="RefSeq" id="WP_105482203.1">
    <property type="nucleotide sequence ID" value="NZ_NIGF01000001.1"/>
</dbReference>
<evidence type="ECO:0000313" key="4">
    <source>
        <dbReference type="Proteomes" id="UP000237684"/>
    </source>
</evidence>
<proteinExistence type="predicted"/>
<gene>
    <name evidence="3" type="ORF">B1R32_101210</name>
</gene>
<feature type="region of interest" description="Disordered" evidence="1">
    <location>
        <begin position="129"/>
        <end position="167"/>
    </location>
</feature>
<comment type="caution">
    <text evidence="3">The sequence shown here is derived from an EMBL/GenBank/DDBJ whole genome shotgun (WGS) entry which is preliminary data.</text>
</comment>
<evidence type="ECO:0008006" key="5">
    <source>
        <dbReference type="Google" id="ProtNLM"/>
    </source>
</evidence>
<feature type="compositionally biased region" description="Polar residues" evidence="1">
    <location>
        <begin position="141"/>
        <end position="158"/>
    </location>
</feature>
<keyword evidence="2" id="KW-0732">Signal</keyword>
<dbReference type="Proteomes" id="UP000237684">
    <property type="component" value="Unassembled WGS sequence"/>
</dbReference>
<organism evidence="3 4">
    <name type="scientific">Abditibacterium utsteinense</name>
    <dbReference type="NCBI Taxonomy" id="1960156"/>
    <lineage>
        <taxon>Bacteria</taxon>
        <taxon>Pseudomonadati</taxon>
        <taxon>Abditibacteriota</taxon>
        <taxon>Abditibacteriia</taxon>
        <taxon>Abditibacteriales</taxon>
        <taxon>Abditibacteriaceae</taxon>
        <taxon>Abditibacterium</taxon>
    </lineage>
</organism>
<reference evidence="3 4" key="1">
    <citation type="journal article" date="2018" name="Syst. Appl. Microbiol.">
        <title>Abditibacterium utsteinense sp. nov., the first cultivated member of candidate phylum FBP, isolated from ice-free Antarctic soil samples.</title>
        <authorList>
            <person name="Tahon G."/>
            <person name="Tytgat B."/>
            <person name="Lebbe L."/>
            <person name="Carlier A."/>
            <person name="Willems A."/>
        </authorList>
    </citation>
    <scope>NUCLEOTIDE SEQUENCE [LARGE SCALE GENOMIC DNA]</scope>
    <source>
        <strain evidence="3 4">LMG 29911</strain>
    </source>
</reference>
<dbReference type="PROSITE" id="PS51257">
    <property type="entry name" value="PROKAR_LIPOPROTEIN"/>
    <property type="match status" value="1"/>
</dbReference>
<sequence>MKISSQTYLWRPSGVAVIASLTLPTLLAGCGSPAPQAQAPQQRTMPNRGAANTGMSTRQKVTLLAGAAAMYYLYRKYQRDNAAQLQQAQAGAPGGKIQYYRSKKGGYIYYRDPRNPQVAIKIPGTEQGVQGVQQQQVPQSEAGNYSNFQGYNGSQSGETLDKYFPVQ</sequence>
<keyword evidence="4" id="KW-1185">Reference proteome</keyword>
<evidence type="ECO:0000313" key="3">
    <source>
        <dbReference type="EMBL" id="PQV65468.1"/>
    </source>
</evidence>
<dbReference type="AlphaFoldDB" id="A0A2S8SXH6"/>
<feature type="chain" id="PRO_5015516239" description="Lipoprotein" evidence="2">
    <location>
        <begin position="29"/>
        <end position="167"/>
    </location>
</feature>
<feature type="signal peptide" evidence="2">
    <location>
        <begin position="1"/>
        <end position="28"/>
    </location>
</feature>
<feature type="compositionally biased region" description="Low complexity" evidence="1">
    <location>
        <begin position="129"/>
        <end position="139"/>
    </location>
</feature>
<protein>
    <recommendedName>
        <fullName evidence="5">Lipoprotein</fullName>
    </recommendedName>
</protein>
<accession>A0A2S8SXH6</accession>
<evidence type="ECO:0000256" key="1">
    <source>
        <dbReference type="SAM" id="MobiDB-lite"/>
    </source>
</evidence>
<name>A0A2S8SXH6_9BACT</name>
<feature type="compositionally biased region" description="Low complexity" evidence="1">
    <location>
        <begin position="33"/>
        <end position="42"/>
    </location>
</feature>